<accession>A0A6G4JAC8</accession>
<feature type="domain" description="Extracellular matrix-binding protein ebh GA module" evidence="2">
    <location>
        <begin position="1"/>
        <end position="57"/>
    </location>
</feature>
<dbReference type="Gene3D" id="1.20.5.420">
    <property type="entry name" value="Immunoglobulin FC, subunit C"/>
    <property type="match status" value="2"/>
</dbReference>
<gene>
    <name evidence="3" type="ORF">G0X15_06740</name>
</gene>
<dbReference type="EMBL" id="JAAJPC010000058">
    <property type="protein sequence ID" value="NFZ58122.1"/>
    <property type="molecule type" value="Genomic_DNA"/>
</dbReference>
<dbReference type="SMART" id="SM00844">
    <property type="entry name" value="GA"/>
    <property type="match status" value="1"/>
</dbReference>
<dbReference type="InterPro" id="IPR020840">
    <property type="entry name" value="Extracell_matrix-bd_GA"/>
</dbReference>
<organism evidence="3">
    <name type="scientific">Staphylococcus aureus</name>
    <dbReference type="NCBI Taxonomy" id="1280"/>
    <lineage>
        <taxon>Bacteria</taxon>
        <taxon>Bacillati</taxon>
        <taxon>Bacillota</taxon>
        <taxon>Bacilli</taxon>
        <taxon>Bacillales</taxon>
        <taxon>Staphylococcaceae</taxon>
        <taxon>Staphylococcus</taxon>
    </lineage>
</organism>
<feature type="non-terminal residue" evidence="3">
    <location>
        <position position="116"/>
    </location>
</feature>
<sequence>TKTALNGDAKLNEAKAAAKQTLGTLTHINNAQRTALDNEITQATNVEGVNTVKAKAQQLDGAMGQLETSIRDKDTTLQSQNYQDADDAKRTAYSQAVNAAATILNKTAGGCLLYTS</sequence>
<dbReference type="PANTHER" id="PTHR33150">
    <property type="entry name" value="EXTRACELLULAR MATRIX-BINDING PROTEIN EBH"/>
    <property type="match status" value="1"/>
</dbReference>
<dbReference type="InterPro" id="IPR002988">
    <property type="entry name" value="GA_module"/>
</dbReference>
<evidence type="ECO:0000256" key="1">
    <source>
        <dbReference type="ARBA" id="ARBA00022737"/>
    </source>
</evidence>
<dbReference type="AlphaFoldDB" id="A0A6G4JAC8"/>
<protein>
    <recommendedName>
        <fullName evidence="2">Extracellular matrix-binding protein ebh GA module domain-containing protein</fullName>
    </recommendedName>
</protein>
<feature type="non-terminal residue" evidence="3">
    <location>
        <position position="1"/>
    </location>
</feature>
<dbReference type="PANTHER" id="PTHR33150:SF1">
    <property type="entry name" value="EXTRACELLULAR MATRIX-BINDING PROTEIN EBH"/>
    <property type="match status" value="1"/>
</dbReference>
<evidence type="ECO:0000313" key="3">
    <source>
        <dbReference type="EMBL" id="NFZ58122.1"/>
    </source>
</evidence>
<keyword evidence="1" id="KW-0677">Repeat</keyword>
<dbReference type="InterPro" id="IPR051197">
    <property type="entry name" value="ECM-binding_protein"/>
</dbReference>
<proteinExistence type="predicted"/>
<evidence type="ECO:0000259" key="2">
    <source>
        <dbReference type="SMART" id="SM00844"/>
    </source>
</evidence>
<name>A0A6G4JAC8_STAAU</name>
<comment type="caution">
    <text evidence="3">The sequence shown here is derived from an EMBL/GenBank/DDBJ whole genome shotgun (WGS) entry which is preliminary data.</text>
</comment>
<reference evidence="3" key="1">
    <citation type="submission" date="2020-02" db="EMBL/GenBank/DDBJ databases">
        <title>Novel Insights Into The Classification of Staphylococcal Beta-Lactamases In Relation To The Cefazolin Inoculum Effect.</title>
        <authorList>
            <person name="Carvajal L.P."/>
            <person name="Rincon S."/>
            <person name="Echeverri A."/>
            <person name="Porras J."/>
            <person name="Rios R."/>
            <person name="Ordonez K."/>
            <person name="Seas C."/>
            <person name="Gomez-Villegas S."/>
            <person name="Diaz L."/>
            <person name="Arias C.A."/>
            <person name="Reyes J."/>
        </authorList>
    </citation>
    <scope>NUCLEOTIDE SEQUENCE</scope>
    <source>
        <strain evidence="3">UCL407</strain>
    </source>
</reference>
<dbReference type="InterPro" id="IPR009063">
    <property type="entry name" value="Ig/albumin-bd_sf"/>
</dbReference>
<dbReference type="SUPFAM" id="SSF46997">
    <property type="entry name" value="Bacterial immunoglobulin/albumin-binding domains"/>
    <property type="match status" value="2"/>
</dbReference>
<dbReference type="Pfam" id="PF01468">
    <property type="entry name" value="GA"/>
    <property type="match status" value="1"/>
</dbReference>